<name>A0A0C1VPI2_9VIBR</name>
<dbReference type="Proteomes" id="UP000031586">
    <property type="component" value="Unassembled WGS sequence"/>
</dbReference>
<accession>A0A0C1VPI2</accession>
<sequence>MNKSEVIWPDYYHPKHSHIHVRSQIEIPEPPEVVWQHLVRAHEWPAWRDGKTMVQILSGDSTLCKNTMFRWKASWLDFHCTVVEYTQHQRLAWKGKKGGVDMYHAWVLEPTKTGCSIVTESTQRGGMTWLTKYFAPKRLRKYHLKWLEELCRQSHGHCGK</sequence>
<dbReference type="InterPro" id="IPR023393">
    <property type="entry name" value="START-like_dom_sf"/>
</dbReference>
<dbReference type="PATRIC" id="fig|1229493.5.peg.5955"/>
<dbReference type="Pfam" id="PF10604">
    <property type="entry name" value="Polyketide_cyc2"/>
    <property type="match status" value="1"/>
</dbReference>
<dbReference type="EMBL" id="JPRD01000079">
    <property type="protein sequence ID" value="KIF45877.1"/>
    <property type="molecule type" value="Genomic_DNA"/>
</dbReference>
<dbReference type="RefSeq" id="WP_005438955.1">
    <property type="nucleotide sequence ID" value="NZ_BAOH01000109.1"/>
</dbReference>
<protein>
    <submittedName>
        <fullName evidence="1">Polyketide cyclase</fullName>
    </submittedName>
</protein>
<evidence type="ECO:0000313" key="1">
    <source>
        <dbReference type="EMBL" id="KIF45877.1"/>
    </source>
</evidence>
<dbReference type="GeneID" id="47100910"/>
<evidence type="ECO:0000313" key="2">
    <source>
        <dbReference type="Proteomes" id="UP000031586"/>
    </source>
</evidence>
<dbReference type="Gene3D" id="3.30.530.20">
    <property type="match status" value="1"/>
</dbReference>
<comment type="caution">
    <text evidence="1">The sequence shown here is derived from an EMBL/GenBank/DDBJ whole genome shotgun (WGS) entry which is preliminary data.</text>
</comment>
<organism evidence="1 2">
    <name type="scientific">Vibrio owensii CAIM 1854 = LMG 25443</name>
    <dbReference type="NCBI Taxonomy" id="1229493"/>
    <lineage>
        <taxon>Bacteria</taxon>
        <taxon>Pseudomonadati</taxon>
        <taxon>Pseudomonadota</taxon>
        <taxon>Gammaproteobacteria</taxon>
        <taxon>Vibrionales</taxon>
        <taxon>Vibrionaceae</taxon>
        <taxon>Vibrio</taxon>
    </lineage>
</organism>
<dbReference type="AlphaFoldDB" id="A0A0C1VPI2"/>
<reference evidence="1 2" key="1">
    <citation type="submission" date="2014-07" db="EMBL/GenBank/DDBJ databases">
        <title>Unique and conserved regions in Vibrio harveyi and related species in comparison with the shrimp pathogen Vibrio harveyi CAIM 1792.</title>
        <authorList>
            <person name="Espinoza-Valles I."/>
            <person name="Vora G."/>
            <person name="Leekitcharoenphon P."/>
            <person name="Ussery D."/>
            <person name="Hoj L."/>
            <person name="Gomez-Gil B."/>
        </authorList>
    </citation>
    <scope>NUCLEOTIDE SEQUENCE [LARGE SCALE GENOMIC DNA]</scope>
    <source>
        <strain evidence="2">CAIM 1854 / LMG 25443</strain>
    </source>
</reference>
<gene>
    <name evidence="1" type="ORF">H735_29390</name>
</gene>
<proteinExistence type="predicted"/>
<dbReference type="CDD" id="cd07822">
    <property type="entry name" value="SRPBCC_4"/>
    <property type="match status" value="1"/>
</dbReference>
<dbReference type="InterPro" id="IPR019587">
    <property type="entry name" value="Polyketide_cyclase/dehydratase"/>
</dbReference>
<dbReference type="SUPFAM" id="SSF55961">
    <property type="entry name" value="Bet v1-like"/>
    <property type="match status" value="1"/>
</dbReference>